<reference evidence="2 3" key="1">
    <citation type="submission" date="2017-08" db="EMBL/GenBank/DDBJ databases">
        <title>Acidophilic green algal genome provides insights into adaptation to an acidic environment.</title>
        <authorList>
            <person name="Hirooka S."/>
            <person name="Hirose Y."/>
            <person name="Kanesaki Y."/>
            <person name="Higuchi S."/>
            <person name="Fujiwara T."/>
            <person name="Onuma R."/>
            <person name="Era A."/>
            <person name="Ohbayashi R."/>
            <person name="Uzuka A."/>
            <person name="Nozaki H."/>
            <person name="Yoshikawa H."/>
            <person name="Miyagishima S.Y."/>
        </authorList>
    </citation>
    <scope>NUCLEOTIDE SEQUENCE [LARGE SCALE GENOMIC DNA]</scope>
    <source>
        <strain evidence="2 3">NIES-2499</strain>
    </source>
</reference>
<dbReference type="AlphaFoldDB" id="A0A250XNM9"/>
<name>A0A250XNM9_9CHLO</name>
<comment type="caution">
    <text evidence="2">The sequence shown here is derived from an EMBL/GenBank/DDBJ whole genome shotgun (WGS) entry which is preliminary data.</text>
</comment>
<keyword evidence="1" id="KW-0732">Signal</keyword>
<feature type="chain" id="PRO_5012468068" description="Sulfotransferase" evidence="1">
    <location>
        <begin position="22"/>
        <end position="331"/>
    </location>
</feature>
<dbReference type="EMBL" id="BEGY01000128">
    <property type="protein sequence ID" value="GAX84549.1"/>
    <property type="molecule type" value="Genomic_DNA"/>
</dbReference>
<dbReference type="InterPro" id="IPR027417">
    <property type="entry name" value="P-loop_NTPase"/>
</dbReference>
<proteinExistence type="predicted"/>
<organism evidence="2 3">
    <name type="scientific">Chlamydomonas eustigma</name>
    <dbReference type="NCBI Taxonomy" id="1157962"/>
    <lineage>
        <taxon>Eukaryota</taxon>
        <taxon>Viridiplantae</taxon>
        <taxon>Chlorophyta</taxon>
        <taxon>core chlorophytes</taxon>
        <taxon>Chlorophyceae</taxon>
        <taxon>CS clade</taxon>
        <taxon>Chlamydomonadales</taxon>
        <taxon>Chlamydomonadaceae</taxon>
        <taxon>Chlamydomonas</taxon>
    </lineage>
</organism>
<dbReference type="Proteomes" id="UP000232323">
    <property type="component" value="Unassembled WGS sequence"/>
</dbReference>
<protein>
    <recommendedName>
        <fullName evidence="4">Sulfotransferase</fullName>
    </recommendedName>
</protein>
<dbReference type="Gene3D" id="3.40.50.300">
    <property type="entry name" value="P-loop containing nucleotide triphosphate hydrolases"/>
    <property type="match status" value="1"/>
</dbReference>
<evidence type="ECO:0000313" key="2">
    <source>
        <dbReference type="EMBL" id="GAX84549.1"/>
    </source>
</evidence>
<accession>A0A250XNM9</accession>
<dbReference type="OrthoDB" id="34984at2759"/>
<evidence type="ECO:0008006" key="4">
    <source>
        <dbReference type="Google" id="ProtNLM"/>
    </source>
</evidence>
<keyword evidence="3" id="KW-1185">Reference proteome</keyword>
<dbReference type="SUPFAM" id="SSF52540">
    <property type="entry name" value="P-loop containing nucleoside triphosphate hydrolases"/>
    <property type="match status" value="1"/>
</dbReference>
<evidence type="ECO:0000313" key="3">
    <source>
        <dbReference type="Proteomes" id="UP000232323"/>
    </source>
</evidence>
<gene>
    <name evidence="2" type="ORF">CEUSTIGMA_g11970.t1</name>
</gene>
<evidence type="ECO:0000256" key="1">
    <source>
        <dbReference type="SAM" id="SignalP"/>
    </source>
</evidence>
<sequence>MQVVNVHIVLLLFFQLPSSFGLSRTRSERLRALIFGEHVLAPLPPVDPLPSQAITTRTPIRRIAVIGERNSGTNFMFRFLTTNLDHTSYSFGDHFCQHKGCKPFNNSNPKHCYMRPQDGFETSEYLVSSFRNIAEHPYADALAVVMIRNPYDWAFSMHRNCWCYRRDIRALAPFEDIMTIEWRDNCPKPWLGEEVMGKCSSMMECRALKMINFFNMTKWAPNVEIVRHEDVISQEDSLAWLSRVADKYNLRMSTSYIQPVEKYKNWKRKRFDRDNTMATSPWFNSSVIENNATIKEYVMLINAKMNQAVESFAGYPQLLVKNIAPASSTVT</sequence>
<feature type="signal peptide" evidence="1">
    <location>
        <begin position="1"/>
        <end position="21"/>
    </location>
</feature>